<evidence type="ECO:0000256" key="6">
    <source>
        <dbReference type="ARBA" id="ARBA00022833"/>
    </source>
</evidence>
<feature type="domain" description="Peptidase M20 dimerisation" evidence="18">
    <location>
        <begin position="208"/>
        <end position="289"/>
    </location>
</feature>
<dbReference type="Gene3D" id="3.40.630.10">
    <property type="entry name" value="Zn peptidases"/>
    <property type="match status" value="2"/>
</dbReference>
<dbReference type="FunFam" id="3.40.630.10:FF:000072">
    <property type="entry name" value="Aminoacyl-histidine dipeptidase"/>
    <property type="match status" value="1"/>
</dbReference>
<reference evidence="19 20" key="1">
    <citation type="submission" date="2019-08" db="EMBL/GenBank/DDBJ databases">
        <authorList>
            <person name="Kuhnert P."/>
        </authorList>
    </citation>
    <scope>NUCLEOTIDE SEQUENCE [LARGE SCALE GENOMIC DNA]</scope>
    <source>
        <strain evidence="19 20">B36.5</strain>
    </source>
</reference>
<evidence type="ECO:0000256" key="16">
    <source>
        <dbReference type="ARBA" id="ARBA00077688"/>
    </source>
</evidence>
<dbReference type="PRINTS" id="PR00934">
    <property type="entry name" value="XHISDIPTASE"/>
</dbReference>
<keyword evidence="6" id="KW-0862">Zinc</keyword>
<dbReference type="EC" id="3.4.13.18" evidence="10"/>
<comment type="cofactor">
    <cofactor evidence="1">
        <name>Co(2+)</name>
        <dbReference type="ChEBI" id="CHEBI:48828"/>
    </cofactor>
</comment>
<dbReference type="InterPro" id="IPR036264">
    <property type="entry name" value="Bact_exopeptidase_dim_dom"/>
</dbReference>
<dbReference type="CDD" id="cd03890">
    <property type="entry name" value="M20_pepD"/>
    <property type="match status" value="1"/>
</dbReference>
<dbReference type="GO" id="GO:0006508">
    <property type="term" value="P:proteolysis"/>
    <property type="evidence" value="ECO:0007669"/>
    <property type="project" value="UniProtKB-KW"/>
</dbReference>
<keyword evidence="8" id="KW-0170">Cobalt</keyword>
<sequence>MSTIYDLEPKAFFYWFAEIMKIPRCSGNEKQISDFLMQFAKERKLEAYQDEALNVIIKKPGTAGYEKSPVLIIQGHMDMVCEKTPDSPHNFCTDPIKPVIKSDFMYADNTTLGGDDGVAVAYGLAILDSDTLAHPPIEVFITTDEEEGMTGIMNFDASLLQGKQLLNIDSEEEGIFLVSCAGGANTLCTFDIQEQQAKGKFLKLNIEGLLGGHSGIEIIKQRANAIKILGRVLYKIAQTEKITLAAITGGSKHNAIAKYAEAVIATENPESVISIMKSFTEELQKEYRASDKDLSVKISETPALSKMYTNELSENLIDFMMMVPDGVQYMNLEIPGMVKTSLNNGVLEQKDGQLQFTLSVRSSAESSSEEILSVIEACTKRCKGNFSINSIYPPWEYEPKSVLRDTAVKTYKEVTGKEPLIEAIHAGLECGIIKKAIPGLDALSIGPNLYDVHTPDEHLSISSVKRTWDFLVKLLENLK</sequence>
<evidence type="ECO:0000313" key="19">
    <source>
        <dbReference type="EMBL" id="QEJ96562.1"/>
    </source>
</evidence>
<dbReference type="PANTHER" id="PTHR43501:SF1">
    <property type="entry name" value="CYTOSOL NON-SPECIFIC DIPEPTIDASE"/>
    <property type="match status" value="1"/>
</dbReference>
<evidence type="ECO:0000256" key="5">
    <source>
        <dbReference type="ARBA" id="ARBA00022801"/>
    </source>
</evidence>
<dbReference type="GO" id="GO:0070573">
    <property type="term" value="F:metallodipeptidase activity"/>
    <property type="evidence" value="ECO:0007669"/>
    <property type="project" value="TreeGrafter"/>
</dbReference>
<evidence type="ECO:0000256" key="7">
    <source>
        <dbReference type="ARBA" id="ARBA00023049"/>
    </source>
</evidence>
<evidence type="ECO:0000256" key="12">
    <source>
        <dbReference type="ARBA" id="ARBA00061423"/>
    </source>
</evidence>
<dbReference type="EMBL" id="CP042817">
    <property type="protein sequence ID" value="QEJ96562.1"/>
    <property type="molecule type" value="Genomic_DNA"/>
</dbReference>
<comment type="catalytic activity">
    <reaction evidence="9">
        <text>Hydrolysis of dipeptides, preferentially hydrophobic dipeptides including prolyl amino acids.</text>
        <dbReference type="EC" id="3.4.13.18"/>
    </reaction>
</comment>
<dbReference type="NCBIfam" id="TIGR01893">
    <property type="entry name" value="aa-his-dipept"/>
    <property type="match status" value="1"/>
</dbReference>
<dbReference type="InterPro" id="IPR011650">
    <property type="entry name" value="Peptidase_M20_dimer"/>
</dbReference>
<keyword evidence="5" id="KW-0378">Hydrolase</keyword>
<accession>A0AAE6IR28</accession>
<evidence type="ECO:0000256" key="8">
    <source>
        <dbReference type="ARBA" id="ARBA00023285"/>
    </source>
</evidence>
<evidence type="ECO:0000256" key="10">
    <source>
        <dbReference type="ARBA" id="ARBA00038976"/>
    </source>
</evidence>
<gene>
    <name evidence="19" type="ORF">FUT82_00095</name>
</gene>
<dbReference type="GO" id="GO:0005829">
    <property type="term" value="C:cytosol"/>
    <property type="evidence" value="ECO:0007669"/>
    <property type="project" value="TreeGrafter"/>
</dbReference>
<evidence type="ECO:0000256" key="14">
    <source>
        <dbReference type="ARBA" id="ARBA00075285"/>
    </source>
</evidence>
<keyword evidence="4" id="KW-0479">Metal-binding</keyword>
<evidence type="ECO:0000256" key="11">
    <source>
        <dbReference type="ARBA" id="ARBA00044252"/>
    </source>
</evidence>
<name>A0AAE6IR28_TREPH</name>
<evidence type="ECO:0000256" key="9">
    <source>
        <dbReference type="ARBA" id="ARBA00036421"/>
    </source>
</evidence>
<protein>
    <recommendedName>
        <fullName evidence="13">Cytosol non-specific dipeptidase</fullName>
        <ecNumber evidence="10">3.4.13.18</ecNumber>
    </recommendedName>
    <alternativeName>
        <fullName evidence="16">Aminoacyl-histidine dipeptidase</fullName>
    </alternativeName>
    <alternativeName>
        <fullName evidence="15">Beta-alanyl-histidine dipeptidase</fullName>
    </alternativeName>
    <alternativeName>
        <fullName evidence="14">Carnosinase</fullName>
    </alternativeName>
    <alternativeName>
        <fullName evidence="11">Peptidase D</fullName>
    </alternativeName>
    <alternativeName>
        <fullName evidence="17">Xaa-His dipeptidase</fullName>
    </alternativeName>
</protein>
<organism evidence="19 20">
    <name type="scientific">Treponema phagedenis</name>
    <dbReference type="NCBI Taxonomy" id="162"/>
    <lineage>
        <taxon>Bacteria</taxon>
        <taxon>Pseudomonadati</taxon>
        <taxon>Spirochaetota</taxon>
        <taxon>Spirochaetia</taxon>
        <taxon>Spirochaetales</taxon>
        <taxon>Treponemataceae</taxon>
        <taxon>Treponema</taxon>
    </lineage>
</organism>
<dbReference type="SUPFAM" id="SSF53187">
    <property type="entry name" value="Zn-dependent exopeptidases"/>
    <property type="match status" value="1"/>
</dbReference>
<comment type="similarity">
    <text evidence="12">Belongs to the peptidase M20C family.</text>
</comment>
<dbReference type="Pfam" id="PF01546">
    <property type="entry name" value="Peptidase_M20"/>
    <property type="match status" value="1"/>
</dbReference>
<dbReference type="Pfam" id="PF07687">
    <property type="entry name" value="M20_dimer"/>
    <property type="match status" value="1"/>
</dbReference>
<evidence type="ECO:0000256" key="13">
    <source>
        <dbReference type="ARBA" id="ARBA00071271"/>
    </source>
</evidence>
<dbReference type="PIRSF" id="PIRSF016599">
    <property type="entry name" value="Xaa-His_dipept"/>
    <property type="match status" value="1"/>
</dbReference>
<dbReference type="Proteomes" id="UP000323594">
    <property type="component" value="Chromosome"/>
</dbReference>
<dbReference type="FunFam" id="3.40.630.10:FF:000015">
    <property type="entry name" value="Aminoacyl-histidine dipeptidase PepD"/>
    <property type="match status" value="1"/>
</dbReference>
<keyword evidence="3" id="KW-0645">Protease</keyword>
<comment type="cofactor">
    <cofactor evidence="2">
        <name>Zn(2+)</name>
        <dbReference type="ChEBI" id="CHEBI:29105"/>
    </cofactor>
</comment>
<dbReference type="InterPro" id="IPR002933">
    <property type="entry name" value="Peptidase_M20"/>
</dbReference>
<dbReference type="GO" id="GO:0046872">
    <property type="term" value="F:metal ion binding"/>
    <property type="evidence" value="ECO:0007669"/>
    <property type="project" value="UniProtKB-KW"/>
</dbReference>
<evidence type="ECO:0000313" key="20">
    <source>
        <dbReference type="Proteomes" id="UP000323594"/>
    </source>
</evidence>
<evidence type="ECO:0000259" key="18">
    <source>
        <dbReference type="Pfam" id="PF07687"/>
    </source>
</evidence>
<dbReference type="RefSeq" id="WP_024752821.1">
    <property type="nucleotide sequence ID" value="NZ_CP042813.1"/>
</dbReference>
<dbReference type="SUPFAM" id="SSF55031">
    <property type="entry name" value="Bacterial exopeptidase dimerisation domain"/>
    <property type="match status" value="1"/>
</dbReference>
<keyword evidence="7" id="KW-0482">Metalloprotease</keyword>
<evidence type="ECO:0000256" key="2">
    <source>
        <dbReference type="ARBA" id="ARBA00001947"/>
    </source>
</evidence>
<evidence type="ECO:0000256" key="3">
    <source>
        <dbReference type="ARBA" id="ARBA00022670"/>
    </source>
</evidence>
<evidence type="ECO:0000256" key="17">
    <source>
        <dbReference type="ARBA" id="ARBA00078074"/>
    </source>
</evidence>
<proteinExistence type="inferred from homology"/>
<evidence type="ECO:0000256" key="15">
    <source>
        <dbReference type="ARBA" id="ARBA00076004"/>
    </source>
</evidence>
<dbReference type="PANTHER" id="PTHR43501">
    <property type="entry name" value="CYTOSOL NON-SPECIFIC DIPEPTIDASE"/>
    <property type="match status" value="1"/>
</dbReference>
<evidence type="ECO:0000256" key="1">
    <source>
        <dbReference type="ARBA" id="ARBA00001941"/>
    </source>
</evidence>
<dbReference type="InterPro" id="IPR001160">
    <property type="entry name" value="Peptidase_M20C"/>
</dbReference>
<dbReference type="AlphaFoldDB" id="A0AAE6IR28"/>
<evidence type="ECO:0000256" key="4">
    <source>
        <dbReference type="ARBA" id="ARBA00022723"/>
    </source>
</evidence>